<evidence type="ECO:0000259" key="2">
    <source>
        <dbReference type="Pfam" id="PF00128"/>
    </source>
</evidence>
<proteinExistence type="predicted"/>
<dbReference type="Gene3D" id="3.20.20.80">
    <property type="entry name" value="Glycosidases"/>
    <property type="match status" value="1"/>
</dbReference>
<feature type="non-terminal residue" evidence="3">
    <location>
        <position position="1"/>
    </location>
</feature>
<reference evidence="3 4" key="1">
    <citation type="submission" date="2019-01" db="EMBL/GenBank/DDBJ databases">
        <title>Draft genome sequences of the type strain Streptomyces sioyaensis DSM 40032 and its novel strain, TM32, a thermotolerant antibiotics-producing actinobacterium.</title>
        <authorList>
            <person name="Nakaew N."/>
            <person name="Lumyong S."/>
            <person name="Sloan W.T."/>
            <person name="Sungthong R."/>
        </authorList>
    </citation>
    <scope>NUCLEOTIDE SEQUENCE [LARGE SCALE GENOMIC DNA]</scope>
    <source>
        <strain evidence="3 4">DSM 40032</strain>
    </source>
</reference>
<protein>
    <submittedName>
        <fullName evidence="3">DUF3459 domain-containing protein</fullName>
    </submittedName>
</protein>
<dbReference type="AlphaFoldDB" id="A0A4Q1QHU0"/>
<evidence type="ECO:0000313" key="3">
    <source>
        <dbReference type="EMBL" id="RXS59094.1"/>
    </source>
</evidence>
<dbReference type="PANTHER" id="PTHR10357:SF179">
    <property type="entry name" value="NEUTRAL AND BASIC AMINO ACID TRANSPORT PROTEIN RBAT"/>
    <property type="match status" value="1"/>
</dbReference>
<accession>A0A4Q1QHU0</accession>
<evidence type="ECO:0000256" key="1">
    <source>
        <dbReference type="SAM" id="MobiDB-lite"/>
    </source>
</evidence>
<organism evidence="3 4">
    <name type="scientific">Streptomyces sioyaensis</name>
    <dbReference type="NCBI Taxonomy" id="67364"/>
    <lineage>
        <taxon>Bacteria</taxon>
        <taxon>Bacillati</taxon>
        <taxon>Actinomycetota</taxon>
        <taxon>Actinomycetes</taxon>
        <taxon>Kitasatosporales</taxon>
        <taxon>Streptomycetaceae</taxon>
        <taxon>Streptomyces</taxon>
    </lineage>
</organism>
<dbReference type="GeneID" id="95782333"/>
<dbReference type="GO" id="GO:0004556">
    <property type="term" value="F:alpha-amylase activity"/>
    <property type="evidence" value="ECO:0007669"/>
    <property type="project" value="TreeGrafter"/>
</dbReference>
<feature type="compositionally biased region" description="Low complexity" evidence="1">
    <location>
        <begin position="25"/>
        <end position="47"/>
    </location>
</feature>
<feature type="domain" description="Glycosyl hydrolase family 13 catalytic" evidence="2">
    <location>
        <begin position="2"/>
        <end position="115"/>
    </location>
</feature>
<dbReference type="RefSeq" id="WP_129251032.1">
    <property type="nucleotide sequence ID" value="NZ_SDIF01000163.1"/>
</dbReference>
<dbReference type="GO" id="GO:0009313">
    <property type="term" value="P:oligosaccharide catabolic process"/>
    <property type="evidence" value="ECO:0007669"/>
    <property type="project" value="TreeGrafter"/>
</dbReference>
<dbReference type="Pfam" id="PF00128">
    <property type="entry name" value="Alpha-amylase"/>
    <property type="match status" value="1"/>
</dbReference>
<gene>
    <name evidence="3" type="ORF">EST54_31045</name>
</gene>
<dbReference type="PANTHER" id="PTHR10357">
    <property type="entry name" value="ALPHA-AMYLASE FAMILY MEMBER"/>
    <property type="match status" value="1"/>
</dbReference>
<name>A0A4Q1QHU0_9ACTN</name>
<dbReference type="InterPro" id="IPR017853">
    <property type="entry name" value="GH"/>
</dbReference>
<dbReference type="Proteomes" id="UP000289482">
    <property type="component" value="Unassembled WGS sequence"/>
</dbReference>
<feature type="region of interest" description="Disordered" evidence="1">
    <location>
        <begin position="1"/>
        <end position="58"/>
    </location>
</feature>
<sequence length="185" mass="19581">SAYLYQGEELGLPEVTDLPDEVRQDPAFFRGRRPAPAADAPAADAGDTSGQDGFRDGCRVPLPWSGERPPYGFGPGGSWLPQPADWRALTVAAQTGDPASTLELYRTALSLRRRLPGLGDGPMTWVSAPDGVLAFHRPGLLCTVNTLNRDLAFPAPGTPLLASTPVTVNDGSAVLPGDSCTWWAI</sequence>
<dbReference type="SUPFAM" id="SSF51445">
    <property type="entry name" value="(Trans)glycosidases"/>
    <property type="match status" value="1"/>
</dbReference>
<keyword evidence="4" id="KW-1185">Reference proteome</keyword>
<comment type="caution">
    <text evidence="3">The sequence shown here is derived from an EMBL/GenBank/DDBJ whole genome shotgun (WGS) entry which is preliminary data.</text>
</comment>
<evidence type="ECO:0000313" key="4">
    <source>
        <dbReference type="Proteomes" id="UP000289482"/>
    </source>
</evidence>
<dbReference type="InterPro" id="IPR006047">
    <property type="entry name" value="GH13_cat_dom"/>
</dbReference>
<dbReference type="EMBL" id="SDIF01000163">
    <property type="protein sequence ID" value="RXS59094.1"/>
    <property type="molecule type" value="Genomic_DNA"/>
</dbReference>